<protein>
    <submittedName>
        <fullName evidence="2">Uncharacterized protein</fullName>
    </submittedName>
</protein>
<evidence type="ECO:0000256" key="1">
    <source>
        <dbReference type="SAM" id="SignalP"/>
    </source>
</evidence>
<comment type="caution">
    <text evidence="2">The sequence shown here is derived from an EMBL/GenBank/DDBJ whole genome shotgun (WGS) entry which is preliminary data.</text>
</comment>
<organism evidence="2 3">
    <name type="scientific">Candidatus Egerieimonas intestinavium</name>
    <dbReference type="NCBI Taxonomy" id="2840777"/>
    <lineage>
        <taxon>Bacteria</taxon>
        <taxon>Bacillati</taxon>
        <taxon>Bacillota</taxon>
        <taxon>Clostridia</taxon>
        <taxon>Lachnospirales</taxon>
        <taxon>Lachnospiraceae</taxon>
        <taxon>Lachnospiraceae incertae sedis</taxon>
        <taxon>Candidatus Egerieimonas</taxon>
    </lineage>
</organism>
<name>A0A9D1EHW4_9FIRM</name>
<gene>
    <name evidence="2" type="ORF">IAB98_00875</name>
</gene>
<dbReference type="AlphaFoldDB" id="A0A9D1EHW4"/>
<feature type="chain" id="PRO_5038723222" evidence="1">
    <location>
        <begin position="22"/>
        <end position="124"/>
    </location>
</feature>
<dbReference type="EMBL" id="DVHU01000008">
    <property type="protein sequence ID" value="HIR91957.1"/>
    <property type="molecule type" value="Genomic_DNA"/>
</dbReference>
<feature type="signal peptide" evidence="1">
    <location>
        <begin position="1"/>
        <end position="21"/>
    </location>
</feature>
<reference evidence="2" key="1">
    <citation type="submission" date="2020-10" db="EMBL/GenBank/DDBJ databases">
        <authorList>
            <person name="Gilroy R."/>
        </authorList>
    </citation>
    <scope>NUCLEOTIDE SEQUENCE</scope>
    <source>
        <strain evidence="2">ChiSxjej1B13-7041</strain>
    </source>
</reference>
<reference evidence="2" key="2">
    <citation type="journal article" date="2021" name="PeerJ">
        <title>Extensive microbial diversity within the chicken gut microbiome revealed by metagenomics and culture.</title>
        <authorList>
            <person name="Gilroy R."/>
            <person name="Ravi A."/>
            <person name="Getino M."/>
            <person name="Pursley I."/>
            <person name="Horton D.L."/>
            <person name="Alikhan N.F."/>
            <person name="Baker D."/>
            <person name="Gharbi K."/>
            <person name="Hall N."/>
            <person name="Watson M."/>
            <person name="Adriaenssens E.M."/>
            <person name="Foster-Nyarko E."/>
            <person name="Jarju S."/>
            <person name="Secka A."/>
            <person name="Antonio M."/>
            <person name="Oren A."/>
            <person name="Chaudhuri R.R."/>
            <person name="La Ragione R."/>
            <person name="Hildebrand F."/>
            <person name="Pallen M.J."/>
        </authorList>
    </citation>
    <scope>NUCLEOTIDE SEQUENCE</scope>
    <source>
        <strain evidence="2">ChiSxjej1B13-7041</strain>
    </source>
</reference>
<evidence type="ECO:0000313" key="2">
    <source>
        <dbReference type="EMBL" id="HIR91957.1"/>
    </source>
</evidence>
<dbReference type="Proteomes" id="UP000886841">
    <property type="component" value="Unassembled WGS sequence"/>
</dbReference>
<keyword evidence="1" id="KW-0732">Signal</keyword>
<accession>A0A9D1EHW4</accession>
<proteinExistence type="predicted"/>
<evidence type="ECO:0000313" key="3">
    <source>
        <dbReference type="Proteomes" id="UP000886841"/>
    </source>
</evidence>
<dbReference type="PROSITE" id="PS51257">
    <property type="entry name" value="PROKAR_LIPOPROTEIN"/>
    <property type="match status" value="1"/>
</dbReference>
<sequence>MTKKKVIVGCSCVILSALLTACSCKDLENDVPPEVSELPMVGPGNRPRAEGTVLEVGDRKLSVAVEVSDEYRDTFSAEILALDCSSPMLFSAVKDLEEGDLISFTYEESDTQDNPLTVTSVLKL</sequence>